<dbReference type="Proteomes" id="UP001049518">
    <property type="component" value="Chromosome"/>
</dbReference>
<dbReference type="RefSeq" id="WP_231332666.1">
    <property type="nucleotide sequence ID" value="NZ_CP059572.1"/>
</dbReference>
<protein>
    <submittedName>
        <fullName evidence="2">Uncharacterized protein</fullName>
    </submittedName>
</protein>
<feature type="region of interest" description="Disordered" evidence="1">
    <location>
        <begin position="101"/>
        <end position="120"/>
    </location>
</feature>
<name>A0ABX8QMH7_9ACTN</name>
<evidence type="ECO:0000313" key="2">
    <source>
        <dbReference type="EMBL" id="QXJ19650.1"/>
    </source>
</evidence>
<gene>
    <name evidence="2" type="ORF">AGRA3207_000213</name>
</gene>
<evidence type="ECO:0000313" key="3">
    <source>
        <dbReference type="Proteomes" id="UP001049518"/>
    </source>
</evidence>
<reference evidence="2" key="1">
    <citation type="submission" date="2020-07" db="EMBL/GenBank/DDBJ databases">
        <authorList>
            <person name="Tarantini F.S."/>
            <person name="Hong K.W."/>
            <person name="Chan K.G."/>
        </authorList>
    </citation>
    <scope>NUCLEOTIDE SEQUENCE</scope>
    <source>
        <strain evidence="2">32-07</strain>
    </source>
</reference>
<sequence length="202" mass="22315">MTERSHQPLDRADARALTDRIQAAAEPWPLLIRVYRGDAWRVLGYRTWRAYCDNEFKASLLWVPRSQRPGVVLWLAGEGMSTRAIAAAIGVGRTTIARVLSGSEPSTPRTGHPHQGASAAQEALDADRPAWCRDRVSSATPADQVVPNLVSNLRGMCQVIDGYELDPATDREQAAAWGRDLSASVAVLRRFTFTLKEYSRAE</sequence>
<evidence type="ECO:0000256" key="1">
    <source>
        <dbReference type="SAM" id="MobiDB-lite"/>
    </source>
</evidence>
<proteinExistence type="predicted"/>
<organism evidence="2 3">
    <name type="scientific">Actinomadura graeca</name>
    <dbReference type="NCBI Taxonomy" id="2750812"/>
    <lineage>
        <taxon>Bacteria</taxon>
        <taxon>Bacillati</taxon>
        <taxon>Actinomycetota</taxon>
        <taxon>Actinomycetes</taxon>
        <taxon>Streptosporangiales</taxon>
        <taxon>Thermomonosporaceae</taxon>
        <taxon>Actinomadura</taxon>
    </lineage>
</organism>
<dbReference type="EMBL" id="CP059572">
    <property type="protein sequence ID" value="QXJ19650.1"/>
    <property type="molecule type" value="Genomic_DNA"/>
</dbReference>
<keyword evidence="3" id="KW-1185">Reference proteome</keyword>
<accession>A0ABX8QMH7</accession>